<keyword evidence="6 10" id="KW-0067">ATP-binding</keyword>
<evidence type="ECO:0000259" key="11">
    <source>
        <dbReference type="PROSITE" id="PS50003"/>
    </source>
</evidence>
<dbReference type="InterPro" id="IPR019821">
    <property type="entry name" value="Kinesin_motor_CS"/>
</dbReference>
<dbReference type="CDD" id="cd01365">
    <property type="entry name" value="KISc_KIF1A_KIF1B"/>
    <property type="match status" value="1"/>
</dbReference>
<comment type="caution">
    <text evidence="13">The sequence shown here is derived from an EMBL/GenBank/DDBJ whole genome shotgun (WGS) entry which is preliminary data.</text>
</comment>
<dbReference type="InterPro" id="IPR008984">
    <property type="entry name" value="SMAD_FHA_dom_sf"/>
</dbReference>
<reference evidence="13 14" key="3">
    <citation type="journal article" date="2015" name="Genome Announc.">
        <title>Draft Genome Sequence of the Archiascomycetous Yeast Saitoella complicata.</title>
        <authorList>
            <person name="Yamauchi K."/>
            <person name="Kondo S."/>
            <person name="Hamamoto M."/>
            <person name="Takahashi Y."/>
            <person name="Ogura Y."/>
            <person name="Hayashi T."/>
            <person name="Nishida H."/>
        </authorList>
    </citation>
    <scope>NUCLEOTIDE SEQUENCE [LARGE SCALE GENOMIC DNA]</scope>
    <source>
        <strain evidence="13 14">NRRL Y-17804</strain>
    </source>
</reference>
<dbReference type="InterPro" id="IPR027417">
    <property type="entry name" value="P-loop_NTPase"/>
</dbReference>
<dbReference type="PROSITE" id="PS00411">
    <property type="entry name" value="KINESIN_MOTOR_1"/>
    <property type="match status" value="1"/>
</dbReference>
<dbReference type="OMA" id="IDRGAKC"/>
<keyword evidence="5 10" id="KW-0547">Nucleotide-binding</keyword>
<dbReference type="Pfam" id="PF16183">
    <property type="entry name" value="Kinesin_assoc"/>
    <property type="match status" value="1"/>
</dbReference>
<comment type="subcellular location">
    <subcellularLocation>
        <location evidence="1">Cytoplasm</location>
        <location evidence="1">Cytoskeleton</location>
    </subcellularLocation>
</comment>
<dbReference type="GO" id="GO:0005524">
    <property type="term" value="F:ATP binding"/>
    <property type="evidence" value="ECO:0007669"/>
    <property type="project" value="UniProtKB-UniRule"/>
</dbReference>
<evidence type="ECO:0000256" key="10">
    <source>
        <dbReference type="PROSITE-ProRule" id="PRU00283"/>
    </source>
</evidence>
<dbReference type="CDD" id="cd22705">
    <property type="entry name" value="FHA_KIF1"/>
    <property type="match status" value="1"/>
</dbReference>
<dbReference type="InterPro" id="IPR000253">
    <property type="entry name" value="FHA_dom"/>
</dbReference>
<dbReference type="Pfam" id="PF00169">
    <property type="entry name" value="PH"/>
    <property type="match status" value="1"/>
</dbReference>
<dbReference type="InterPro" id="IPR022164">
    <property type="entry name" value="Kinesin-like"/>
</dbReference>
<evidence type="ECO:0000313" key="13">
    <source>
        <dbReference type="EMBL" id="GAO48132.1"/>
    </source>
</evidence>
<feature type="binding site" evidence="10">
    <location>
        <begin position="184"/>
        <end position="191"/>
    </location>
    <ligand>
        <name>ATP</name>
        <dbReference type="ChEBI" id="CHEBI:30616"/>
    </ligand>
</feature>
<dbReference type="SUPFAM" id="SSF49879">
    <property type="entry name" value="SMAD/FHA domain"/>
    <property type="match status" value="1"/>
</dbReference>
<proteinExistence type="inferred from homology"/>
<sequence length="1564" mass="173891">MFEKVMMGKGADFRNICKNGGLQEYKEASCSTAAVHRTEPDLQVLRQKTRRPLINPAGSWLNRFLVRTSLNTHLCTMGPVSNAGPGAGNIKVAVRVRPFNARELARNEKSIVSISNNQTILTPPSTSKSASYQSRTFTFDAAYNSFVSSTDPEYASQAHIYDSLGRELLNHAFEGYNTCIFAYGQTGSGKSYSMMGYEGEEGIVPRMCQEMFERVKQLEGKEGTECRIEVSYLEIYNERVRDLLNPNPKAKTHLKVREHPTLGPYVEDLSKLAVTSYASVSSLMDAGNKARTVAATQMNETSSRSHAVFCISLTQTEKVGDGVGEKVSRISLVDLAGSERVKSTEATGVRLKEGAEINRSLSTLGRVISALAERDKSVSKGTSTSVIPYRDSVLTWLLKDSLGGNSMTAMIAAISPAACNYDETLSTLRYADSAKRIKNHAVVNEDPNAKMIRELKEELAQLKSNMSSHPSGPSTDETDVPLEEQFVSIRTADGTVRQVSKAEIAEQLHASEKLMKSLQETWEEKLEKTQQIQAERERALEDLGISIEKGGVGLHTPKKNPHLVNLSDDPLLAECLVYQVRPGITRVGNVDADDHAEIRLSGTKILAHHCHFENIDGKVTIYPSPDAVVMVNGLRIEEPKRLKSGYRVILGDFHVFRFNNPEEARAERRIRHLSGMSVSAGQSPLRVGTPLSPGRDSDVFETQSESPFDAPATVAAPGENDWLFARREANLSILGSDLTMEELDDDQLDQMFDDLQRIRTLRRVRPRSRGALPDDDVWSSGSVSYKRDTHSSLGTMMDAMSLDTNITVPTVQNDMEEKLRRMAMEANERLENNGMTERELALAKWVVQKWKTRRDLKLSEVVLRYAVLLKEAQVVAKELGLDVSFQLTVLDDVVVPVSPYEGREASILGLTDDDEDDDLQSAEKPCVAVRVADLQANAVYLWSLGKLESRVRKMQALTGNLDRPEFRQHFRVDGFLDEQKPTYTHVGTAVLPLAVLTSLAEQALTLDVYSPYTSNVVAVLKVRASLDVLDLDSEGITANPRLNVHYLRIDTLHGLSEREASELHLQCSWPFSQHTKPVRKFGDEAVRFEEDFTCGDLEGSTVDKGGDIRLHLFGRITENHIERLLSWDQMRELTTLAGTEHGRRPEGDFMTEERHDVTAAIQILERMATGEYGPVHVICENDLDPGCFMLHLGVQRRIQIRLSHGSGDQEVWSSVLAMSIGHPRLLASKPNHENEADSRVGLRLLKVSGVQATDDPTATVGLASWDIGGHDVAMLEQVTASSDRVLLTLNTTVQLAKVAEPITCSVDISLKIVERDANTAPGFLTRIMYPSQKVCLSAYEHFALTMSPEGAKTARDVWRMNTAEKYVRGEENLDGWLSRGRSLIEDWAKAVAMQKRAAEVAVAAMIHVQDVPVRTTEQSEEVLFNYVALWMRRAQGTVPSGSSSQALASLAEVAPRKLICAVQPIMRTSSVIKTGWLSVLDSQTQQWNKRWWVLRRPYLFQYTTSGEEEECGFIINLNEARVDHAPAAATDPGVENTFAIYTQWNAVMLQAVNRAEYEDWIARI</sequence>
<dbReference type="Gene3D" id="2.30.29.30">
    <property type="entry name" value="Pleckstrin-homology domain (PH domain)/Phosphotyrosine-binding domain (PTB)"/>
    <property type="match status" value="1"/>
</dbReference>
<evidence type="ECO:0000256" key="1">
    <source>
        <dbReference type="ARBA" id="ARBA00004245"/>
    </source>
</evidence>
<dbReference type="FunFam" id="3.40.850.10:FF:000047">
    <property type="entry name" value="Kinesin family protein"/>
    <property type="match status" value="1"/>
</dbReference>
<evidence type="ECO:0000256" key="3">
    <source>
        <dbReference type="ARBA" id="ARBA00022490"/>
    </source>
</evidence>
<dbReference type="SUPFAM" id="SSF52540">
    <property type="entry name" value="P-loop containing nucleoside triphosphate hydrolases"/>
    <property type="match status" value="1"/>
</dbReference>
<evidence type="ECO:0000256" key="2">
    <source>
        <dbReference type="ARBA" id="ARBA00022448"/>
    </source>
</evidence>
<comment type="similarity">
    <text evidence="10">Belongs to the TRAFAC class myosin-kinesin ATPase superfamily. Kinesin family.</text>
</comment>
<dbReference type="PRINTS" id="PR00380">
    <property type="entry name" value="KINESINHEAVY"/>
</dbReference>
<accession>A0A0E9NE52</accession>
<name>A0A0E9NE52_SAICN</name>
<keyword evidence="7" id="KW-0175">Coiled coil</keyword>
<dbReference type="GO" id="GO:0047496">
    <property type="term" value="P:vesicle transport along microtubule"/>
    <property type="evidence" value="ECO:0007669"/>
    <property type="project" value="UniProtKB-ARBA"/>
</dbReference>
<dbReference type="GO" id="GO:0005546">
    <property type="term" value="F:phosphatidylinositol-4,5-bisphosphate binding"/>
    <property type="evidence" value="ECO:0007669"/>
    <property type="project" value="UniProtKB-ARBA"/>
</dbReference>
<dbReference type="Gene3D" id="3.40.850.10">
    <property type="entry name" value="Kinesin motor domain"/>
    <property type="match status" value="1"/>
</dbReference>
<gene>
    <name evidence="13" type="ORF">G7K_2314-t1</name>
</gene>
<dbReference type="SMART" id="SM00129">
    <property type="entry name" value="KISc"/>
    <property type="match status" value="1"/>
</dbReference>
<keyword evidence="2" id="KW-0813">Transport</keyword>
<evidence type="ECO:0000313" key="14">
    <source>
        <dbReference type="Proteomes" id="UP000033140"/>
    </source>
</evidence>
<evidence type="ECO:0000256" key="7">
    <source>
        <dbReference type="ARBA" id="ARBA00023054"/>
    </source>
</evidence>
<evidence type="ECO:0008006" key="15">
    <source>
        <dbReference type="Google" id="ProtNLM"/>
    </source>
</evidence>
<dbReference type="GO" id="GO:0008574">
    <property type="term" value="F:plus-end-directed microtubule motor activity"/>
    <property type="evidence" value="ECO:0007669"/>
    <property type="project" value="UniProtKB-ARBA"/>
</dbReference>
<reference evidence="13 14" key="2">
    <citation type="journal article" date="2014" name="J. Gen. Appl. Microbiol.">
        <title>The early diverging ascomycetous budding yeast Saitoella complicata has three histone deacetylases belonging to the Clr6, Hos2, and Rpd3 lineages.</title>
        <authorList>
            <person name="Nishida H."/>
            <person name="Matsumoto T."/>
            <person name="Kondo S."/>
            <person name="Hamamoto M."/>
            <person name="Yoshikawa H."/>
        </authorList>
    </citation>
    <scope>NUCLEOTIDE SEQUENCE [LARGE SCALE GENOMIC DNA]</scope>
    <source>
        <strain evidence="13 14">NRRL Y-17804</strain>
    </source>
</reference>
<evidence type="ECO:0000256" key="9">
    <source>
        <dbReference type="ARBA" id="ARBA00023212"/>
    </source>
</evidence>
<dbReference type="GO" id="GO:0005874">
    <property type="term" value="C:microtubule"/>
    <property type="evidence" value="ECO:0007669"/>
    <property type="project" value="UniProtKB-KW"/>
</dbReference>
<dbReference type="SUPFAM" id="SSF50729">
    <property type="entry name" value="PH domain-like"/>
    <property type="match status" value="1"/>
</dbReference>
<dbReference type="InterPro" id="IPR001752">
    <property type="entry name" value="Kinesin_motor_dom"/>
</dbReference>
<dbReference type="GO" id="GO:0008017">
    <property type="term" value="F:microtubule binding"/>
    <property type="evidence" value="ECO:0007669"/>
    <property type="project" value="InterPro"/>
</dbReference>
<feature type="domain" description="PH" evidence="11">
    <location>
        <begin position="1470"/>
        <end position="1564"/>
    </location>
</feature>
<evidence type="ECO:0000256" key="6">
    <source>
        <dbReference type="ARBA" id="ARBA00022840"/>
    </source>
</evidence>
<dbReference type="InterPro" id="IPR036961">
    <property type="entry name" value="Kinesin_motor_dom_sf"/>
</dbReference>
<dbReference type="Gene3D" id="2.60.200.20">
    <property type="match status" value="1"/>
</dbReference>
<dbReference type="PROSITE" id="PS50067">
    <property type="entry name" value="KINESIN_MOTOR_2"/>
    <property type="match status" value="1"/>
</dbReference>
<protein>
    <recommendedName>
        <fullName evidence="15">Kinesin motor domain-containing protein</fullName>
    </recommendedName>
</protein>
<keyword evidence="8 10" id="KW-0505">Motor protein</keyword>
<keyword evidence="9" id="KW-0206">Cytoskeleton</keyword>
<dbReference type="PROSITE" id="PS50003">
    <property type="entry name" value="PH_DOMAIN"/>
    <property type="match status" value="1"/>
</dbReference>
<dbReference type="STRING" id="698492.A0A0E9NE52"/>
<dbReference type="InterPro" id="IPR001849">
    <property type="entry name" value="PH_domain"/>
</dbReference>
<evidence type="ECO:0000256" key="4">
    <source>
        <dbReference type="ARBA" id="ARBA00022701"/>
    </source>
</evidence>
<keyword evidence="14" id="KW-1185">Reference proteome</keyword>
<organism evidence="13 14">
    <name type="scientific">Saitoella complicata (strain BCRC 22490 / CBS 7301 / JCM 7358 / NBRC 10748 / NRRL Y-17804)</name>
    <dbReference type="NCBI Taxonomy" id="698492"/>
    <lineage>
        <taxon>Eukaryota</taxon>
        <taxon>Fungi</taxon>
        <taxon>Dikarya</taxon>
        <taxon>Ascomycota</taxon>
        <taxon>Taphrinomycotina</taxon>
        <taxon>Taphrinomycotina incertae sedis</taxon>
        <taxon>Saitoella</taxon>
    </lineage>
</organism>
<dbReference type="FunFam" id="2.60.200.20:FF:000021">
    <property type="entry name" value="Kinesin family protein"/>
    <property type="match status" value="1"/>
</dbReference>
<reference evidence="13 14" key="1">
    <citation type="journal article" date="2011" name="J. Gen. Appl. Microbiol.">
        <title>Draft genome sequencing of the enigmatic yeast Saitoella complicata.</title>
        <authorList>
            <person name="Nishida H."/>
            <person name="Hamamoto M."/>
            <person name="Sugiyama J."/>
        </authorList>
    </citation>
    <scope>NUCLEOTIDE SEQUENCE [LARGE SCALE GENOMIC DNA]</scope>
    <source>
        <strain evidence="13 14">NRRL Y-17804</strain>
    </source>
</reference>
<dbReference type="Pfam" id="PF00498">
    <property type="entry name" value="FHA"/>
    <property type="match status" value="1"/>
</dbReference>
<evidence type="ECO:0000256" key="8">
    <source>
        <dbReference type="ARBA" id="ARBA00023175"/>
    </source>
</evidence>
<dbReference type="Gene3D" id="6.10.250.2520">
    <property type="match status" value="1"/>
</dbReference>
<dbReference type="Pfam" id="PF12473">
    <property type="entry name" value="DUF3694"/>
    <property type="match status" value="1"/>
</dbReference>
<dbReference type="PANTHER" id="PTHR47117">
    <property type="entry name" value="STAR-RELATED LIPID TRANSFER PROTEIN 9"/>
    <property type="match status" value="1"/>
</dbReference>
<dbReference type="InterPro" id="IPR011993">
    <property type="entry name" value="PH-like_dom_sf"/>
</dbReference>
<keyword evidence="3" id="KW-0963">Cytoplasm</keyword>
<evidence type="ECO:0000256" key="5">
    <source>
        <dbReference type="ARBA" id="ARBA00022741"/>
    </source>
</evidence>
<dbReference type="Pfam" id="PF00225">
    <property type="entry name" value="Kinesin"/>
    <property type="match status" value="1"/>
</dbReference>
<keyword evidence="4" id="KW-0493">Microtubule</keyword>
<dbReference type="Proteomes" id="UP000033140">
    <property type="component" value="Unassembled WGS sequence"/>
</dbReference>
<feature type="domain" description="Kinesin motor" evidence="12">
    <location>
        <begin position="89"/>
        <end position="437"/>
    </location>
</feature>
<evidence type="ECO:0000259" key="12">
    <source>
        <dbReference type="PROSITE" id="PS50067"/>
    </source>
</evidence>
<dbReference type="InterPro" id="IPR032405">
    <property type="entry name" value="Kinesin_assoc"/>
</dbReference>
<dbReference type="EMBL" id="BACD03000013">
    <property type="protein sequence ID" value="GAO48132.1"/>
    <property type="molecule type" value="Genomic_DNA"/>
</dbReference>
<dbReference type="SMART" id="SM00233">
    <property type="entry name" value="PH"/>
    <property type="match status" value="1"/>
</dbReference>